<evidence type="ECO:0008006" key="3">
    <source>
        <dbReference type="Google" id="ProtNLM"/>
    </source>
</evidence>
<dbReference type="EMBL" id="QFAW01000007">
    <property type="protein sequence ID" value="PWE46694.1"/>
    <property type="molecule type" value="Genomic_DNA"/>
</dbReference>
<dbReference type="AlphaFoldDB" id="A0A2U2DBG6"/>
<dbReference type="OrthoDB" id="6899489at2"/>
<proteinExistence type="predicted"/>
<organism evidence="1 2">
    <name type="scientific">Pseudomonas prosekii</name>
    <dbReference type="NCBI Taxonomy" id="1148509"/>
    <lineage>
        <taxon>Bacteria</taxon>
        <taxon>Pseudomonadati</taxon>
        <taxon>Pseudomonadota</taxon>
        <taxon>Gammaproteobacteria</taxon>
        <taxon>Pseudomonadales</taxon>
        <taxon>Pseudomonadaceae</taxon>
        <taxon>Pseudomonas</taxon>
    </lineage>
</organism>
<protein>
    <recommendedName>
        <fullName evidence="3">DUF3077 domain-containing protein</fullName>
    </recommendedName>
</protein>
<accession>A0A2U2DBG6</accession>
<sequence length="92" mass="9925">MTDSASAKTTGFTPLIYCDDQPLFYVSAGIPVDVALAKASDLLSLSKAFAQDAAFHRGTDRHAWAAYYFAAMGKAVLDDVMKAVTPRPKPRN</sequence>
<reference evidence="1 2" key="1">
    <citation type="submission" date="2018-05" db="EMBL/GenBank/DDBJ databases">
        <title>Genome sequences of two Antarctic strains of Pseudomonas prosekii: insights into adaptation to extreme conditions.</title>
        <authorList>
            <person name="Snopkova K."/>
            <person name="Dufkova K."/>
            <person name="Cejkova D."/>
            <person name="Sedlacek I."/>
            <person name="Smajs D."/>
        </authorList>
    </citation>
    <scope>NUCLEOTIDE SEQUENCE [LARGE SCALE GENOMIC DNA]</scope>
    <source>
        <strain evidence="1 2">P2673</strain>
    </source>
</reference>
<dbReference type="InterPro" id="IPR021427">
    <property type="entry name" value="DUF3077"/>
</dbReference>
<evidence type="ECO:0000313" key="1">
    <source>
        <dbReference type="EMBL" id="PWE46694.1"/>
    </source>
</evidence>
<evidence type="ECO:0000313" key="2">
    <source>
        <dbReference type="Proteomes" id="UP000245056"/>
    </source>
</evidence>
<name>A0A2U2DBG6_9PSED</name>
<gene>
    <name evidence="1" type="ORF">C9I49_07085</name>
</gene>
<comment type="caution">
    <text evidence="1">The sequence shown here is derived from an EMBL/GenBank/DDBJ whole genome shotgun (WGS) entry which is preliminary data.</text>
</comment>
<dbReference type="Pfam" id="PF11275">
    <property type="entry name" value="DUF3077"/>
    <property type="match status" value="1"/>
</dbReference>
<dbReference type="RefSeq" id="WP_109520510.1">
    <property type="nucleotide sequence ID" value="NZ_QFAW01000007.1"/>
</dbReference>
<dbReference type="Proteomes" id="UP000245056">
    <property type="component" value="Unassembled WGS sequence"/>
</dbReference>